<comment type="caution">
    <text evidence="2">The sequence shown here is derived from an EMBL/GenBank/DDBJ whole genome shotgun (WGS) entry which is preliminary data.</text>
</comment>
<accession>A0AAV0TIW7</accession>
<keyword evidence="3" id="KW-1185">Reference proteome</keyword>
<dbReference type="PANTHER" id="PTHR14374">
    <property type="entry name" value="FOIE GRAS"/>
    <property type="match status" value="1"/>
</dbReference>
<dbReference type="PANTHER" id="PTHR14374:SF0">
    <property type="entry name" value="TRAFFICKING PROTEIN PARTICLE COMPLEX SUBUNIT 11"/>
    <property type="match status" value="1"/>
</dbReference>
<reference evidence="2" key="1">
    <citation type="submission" date="2022-12" db="EMBL/GenBank/DDBJ databases">
        <authorList>
            <person name="Webb A."/>
        </authorList>
    </citation>
    <scope>NUCLEOTIDE SEQUENCE</scope>
    <source>
        <strain evidence="2">Pd1</strain>
    </source>
</reference>
<evidence type="ECO:0000313" key="3">
    <source>
        <dbReference type="Proteomes" id="UP001162029"/>
    </source>
</evidence>
<dbReference type="Proteomes" id="UP001162029">
    <property type="component" value="Unassembled WGS sequence"/>
</dbReference>
<dbReference type="Pfam" id="PF11817">
    <property type="entry name" value="Foie-gras_1"/>
    <property type="match status" value="1"/>
</dbReference>
<proteinExistence type="predicted"/>
<sequence>MESFGTELKETPYPVIATLGSHELQNKVLPHVDAANENFIPKLHFTSLPREHRFPVKKELREKHGTFQTQRDFESYSTQGILKARWLKKHHELLPAVVLLFDEFDPRWEPQEWQQKETALRDEVEKLDRVLSARKCRVMLILMQQIDDVNGAPRHTTEERLTNLRKRLETDSKGLMLIKSSDLVRGSSVLVKLESVVRNMAVEYYKTQSKRVKRYQKTLAKVPGYQVLCSRLSFKIAHYYEFRRYTTKALRHYEAAYSAIITLPLNENEAADGIAYTQVMRMAECVNFKLCYHFIFSSNNVKGAVDQLQRHMGVYAHAVIVADRAYEHWDWVSRQYHVFAQLLAEATSVRGSLSNTGLESDVYKEPYLYFSIAAKYAMFRRKAAVKLGLVAATTMSIVTANGETLSERDFVVVPSIFVGGDPVVSEASAASQGPSVAALVKYRHAMERAFPHAKRSILLLEHAIQHLTIYVADHNAPRSRLKCRLLVHMGTERLALGECDRARAELQKAKATFSIENCSAQTAQILKQLLICAFYQGDTAAYLDYSLQLLSPIVEDFVSYKERRRIQDSFLTAWRDPATLGAPFTENSALMNGYELALDRFRQVFALIARFDRASVCVKGNVTLELELRSHFPSPLVISKIELLFNDERYRTVLYHRAEVESGSLTCDDGNLFTSLEFFHKSIKKVCIPLRMLAGRQMLSIREVRFYLSGESHGATMQSVDANGKRPEEKFLIFSLLVDRASVAQREMPQPYLMNGRVPAMGNGSASPSFSRRKSTFLLVEESRSAHTDVSEPIQDNGIAHLRGSSLIILQPRVKATLSMLSHEPLLTGDFHELAFQLAANEDTLENVTFRIVCDPPPASFAADDAFFFTEQSGVLTPVPLDANLQPKHLILLPNKNPETEEILRVIVRSTRTTPVTLVATVSYTTKTGVAVDFDERFDLVCQNPFAIQGSFIHDYLDGGGVPGAAQRPKGSYGCVGSSVNYRGSITCMSGEALHVLALEFEPCETNMVKDLVISGFGSKSTDFDNSNSEDVCTTFNDGDSRSFCLRLVPKVASPFVTLGRVEIIWRRKSSLIGVTHDESRNDVVRTWLETPLVSFMAAPLSFNVETPPFGVEGVLFYMDVRVKNNEAVFHSLRVKPVNTEGTFFISGCTNATEDLLPFDEQVFRLGLVPTKTGYLGLPCLEIVSLTYNVPFTNPDERHELFVLPRECPDWLAERAN</sequence>
<feature type="domain" description="Trafficking protein particle complex subunit 11" evidence="1">
    <location>
        <begin position="280"/>
        <end position="551"/>
    </location>
</feature>
<evidence type="ECO:0000259" key="1">
    <source>
        <dbReference type="Pfam" id="PF11817"/>
    </source>
</evidence>
<evidence type="ECO:0000313" key="2">
    <source>
        <dbReference type="EMBL" id="CAI5722675.1"/>
    </source>
</evidence>
<name>A0AAV0TIW7_9STRA</name>
<organism evidence="2 3">
    <name type="scientific">Peronospora destructor</name>
    <dbReference type="NCBI Taxonomy" id="86335"/>
    <lineage>
        <taxon>Eukaryota</taxon>
        <taxon>Sar</taxon>
        <taxon>Stramenopiles</taxon>
        <taxon>Oomycota</taxon>
        <taxon>Peronosporomycetes</taxon>
        <taxon>Peronosporales</taxon>
        <taxon>Peronosporaceae</taxon>
        <taxon>Peronospora</taxon>
    </lineage>
</organism>
<dbReference type="AlphaFoldDB" id="A0AAV0TIW7"/>
<dbReference type="InterPro" id="IPR021773">
    <property type="entry name" value="TPC11"/>
</dbReference>
<gene>
    <name evidence="2" type="ORF">PDE001_LOCUS2735</name>
</gene>
<protein>
    <recommendedName>
        <fullName evidence="1">Trafficking protein particle complex subunit 11 domain-containing protein</fullName>
    </recommendedName>
</protein>
<dbReference type="EMBL" id="CANTFM010000475">
    <property type="protein sequence ID" value="CAI5722675.1"/>
    <property type="molecule type" value="Genomic_DNA"/>
</dbReference>